<dbReference type="FunFam" id="3.40.1010.10:FF:000001">
    <property type="entry name" value="Siroheme synthase"/>
    <property type="match status" value="1"/>
</dbReference>
<sequence length="516" mass="55962">MTQSRGKVYLIGAGPGDPGLITVKAKECIQAADVVVYDYLASPFLLNYAGKDAEIIYVGKKGGDHTLTQDKINLLLVDKAREGKNVARLKGGDPFVFGRGGEEAQELLSYGIRYEVIPGVTSAVAAPAYAGIPVTHRDHTSFVSFITGHERPDKKESRMQWDIFAKSDATLVFLMGVKNLSNIVTKLMEHGKPSDTPVALVRWGTTTRQQTVTGTLTTIVDAVKKAELKSPAIIVVGHVVSLRDELAWFDQTPLFGKKIVITRARAQASGLVAELNRLGAQCIEIPTIKIVPPENKKALEAAIDHLDLYDWLVLTSVNGVKFFFDTLFKKGKDVRALGHLKFACIGPVTKERLADYGIISDILPETYQAESVVDAFSSLDMTGKKILLPRAKKARSILPEQLTLMGAMVDEVTAYETRLADEGKDLLVDMLKAGDIDAVTFTSSSTVTNFLTLLEGQNAPALLEGVLLASIGPITSDTIRAKGLKPDIEADAFTIDGLIEALLKHYENALSGVLKK</sequence>
<dbReference type="GO" id="GO:0019354">
    <property type="term" value="P:siroheme biosynthetic process"/>
    <property type="evidence" value="ECO:0007669"/>
    <property type="project" value="UniProtKB-UniPathway"/>
</dbReference>
<protein>
    <recommendedName>
        <fullName evidence="2">uroporphyrinogen-III C-methyltransferase</fullName>
        <ecNumber evidence="2">2.1.1.107</ecNumber>
    </recommendedName>
</protein>
<evidence type="ECO:0000256" key="10">
    <source>
        <dbReference type="RuleBase" id="RU003960"/>
    </source>
</evidence>
<evidence type="ECO:0000256" key="6">
    <source>
        <dbReference type="ARBA" id="ARBA00022691"/>
    </source>
</evidence>
<dbReference type="EMBL" id="CP036313">
    <property type="protein sequence ID" value="QBH13089.1"/>
    <property type="molecule type" value="Genomic_DNA"/>
</dbReference>
<evidence type="ECO:0000259" key="11">
    <source>
        <dbReference type="Pfam" id="PF00590"/>
    </source>
</evidence>
<dbReference type="GO" id="GO:0004851">
    <property type="term" value="F:uroporphyrin-III C-methyltransferase activity"/>
    <property type="evidence" value="ECO:0007669"/>
    <property type="project" value="UniProtKB-EC"/>
</dbReference>
<comment type="pathway">
    <text evidence="8">Porphyrin-containing compound metabolism; siroheme biosynthesis; precorrin-2 from uroporphyrinogen III: step 1/1.</text>
</comment>
<evidence type="ECO:0000256" key="2">
    <source>
        <dbReference type="ARBA" id="ARBA00012162"/>
    </source>
</evidence>
<dbReference type="NCBIfam" id="TIGR01469">
    <property type="entry name" value="cobA_cysG_Cterm"/>
    <property type="match status" value="1"/>
</dbReference>
<reference evidence="13 16" key="2">
    <citation type="submission" date="2019-02" db="EMBL/GenBank/DDBJ databases">
        <title>Complete genome sequence of Desulfobacter hydrogenophilus AcRS1.</title>
        <authorList>
            <person name="Marietou A."/>
            <person name="Lund M.B."/>
            <person name="Marshall I.P.G."/>
            <person name="Schreiber L."/>
            <person name="Jorgensen B."/>
        </authorList>
    </citation>
    <scope>NUCLEOTIDE SEQUENCE [LARGE SCALE GENOMIC DNA]</scope>
    <source>
        <strain evidence="13 16">AcRS1</strain>
    </source>
</reference>
<dbReference type="InterPro" id="IPR014777">
    <property type="entry name" value="4pyrrole_Mease_sub1"/>
</dbReference>
<dbReference type="EMBL" id="QLNI01000022">
    <property type="protein sequence ID" value="RAM01796.1"/>
    <property type="molecule type" value="Genomic_DNA"/>
</dbReference>
<proteinExistence type="inferred from homology"/>
<evidence type="ECO:0000313" key="16">
    <source>
        <dbReference type="Proteomes" id="UP000293902"/>
    </source>
</evidence>
<evidence type="ECO:0000259" key="12">
    <source>
        <dbReference type="Pfam" id="PF02602"/>
    </source>
</evidence>
<evidence type="ECO:0000256" key="9">
    <source>
        <dbReference type="ARBA" id="ARBA00060548"/>
    </source>
</evidence>
<dbReference type="CDD" id="cd06578">
    <property type="entry name" value="HemD"/>
    <property type="match status" value="1"/>
</dbReference>
<evidence type="ECO:0000256" key="4">
    <source>
        <dbReference type="ARBA" id="ARBA00022603"/>
    </source>
</evidence>
<dbReference type="GO" id="GO:0004852">
    <property type="term" value="F:uroporphyrinogen-III synthase activity"/>
    <property type="evidence" value="ECO:0007669"/>
    <property type="project" value="InterPro"/>
</dbReference>
<evidence type="ECO:0000256" key="3">
    <source>
        <dbReference type="ARBA" id="ARBA00022573"/>
    </source>
</evidence>
<dbReference type="PANTHER" id="PTHR45790:SF3">
    <property type="entry name" value="S-ADENOSYL-L-METHIONINE-DEPENDENT UROPORPHYRINOGEN III METHYLTRANSFERASE, CHLOROPLASTIC"/>
    <property type="match status" value="1"/>
</dbReference>
<keyword evidence="16" id="KW-1185">Reference proteome</keyword>
<dbReference type="AlphaFoldDB" id="A0A328FC46"/>
<dbReference type="Gene3D" id="3.30.950.10">
    <property type="entry name" value="Methyltransferase, Cobalt-precorrin-4 Transmethylase, Domain 2"/>
    <property type="match status" value="1"/>
</dbReference>
<feature type="domain" description="Tetrapyrrole biosynthesis uroporphyrinogen III synthase" evidence="12">
    <location>
        <begin position="271"/>
        <end position="500"/>
    </location>
</feature>
<organism evidence="14 15">
    <name type="scientific">Desulfobacter hydrogenophilus</name>
    <dbReference type="NCBI Taxonomy" id="2291"/>
    <lineage>
        <taxon>Bacteria</taxon>
        <taxon>Pseudomonadati</taxon>
        <taxon>Thermodesulfobacteriota</taxon>
        <taxon>Desulfobacteria</taxon>
        <taxon>Desulfobacterales</taxon>
        <taxon>Desulfobacteraceae</taxon>
        <taxon>Desulfobacter</taxon>
    </lineage>
</organism>
<dbReference type="InterPro" id="IPR006366">
    <property type="entry name" value="CobA/CysG_C"/>
</dbReference>
<evidence type="ECO:0000256" key="5">
    <source>
        <dbReference type="ARBA" id="ARBA00022679"/>
    </source>
</evidence>
<reference evidence="14 15" key="1">
    <citation type="submission" date="2018-06" db="EMBL/GenBank/DDBJ databases">
        <title>Complete Genome Sequence of Desulfobacter hydrogenophilus (DSM3380).</title>
        <authorList>
            <person name="Marietou A."/>
            <person name="Schreiber L."/>
            <person name="Marshall I."/>
            <person name="Jorgensen B."/>
        </authorList>
    </citation>
    <scope>NUCLEOTIDE SEQUENCE [LARGE SCALE GENOMIC DNA]</scope>
    <source>
        <strain evidence="14 15">DSM 3380</strain>
    </source>
</reference>
<dbReference type="InterPro" id="IPR014776">
    <property type="entry name" value="4pyrrole_Mease_sub2"/>
</dbReference>
<dbReference type="PROSITE" id="PS00839">
    <property type="entry name" value="SUMT_1"/>
    <property type="match status" value="1"/>
</dbReference>
<dbReference type="EC" id="2.1.1.107" evidence="2"/>
<dbReference type="SUPFAM" id="SSF53790">
    <property type="entry name" value="Tetrapyrrole methylase"/>
    <property type="match status" value="1"/>
</dbReference>
<evidence type="ECO:0000313" key="13">
    <source>
        <dbReference type="EMBL" id="QBH13089.1"/>
    </source>
</evidence>
<keyword evidence="4 10" id="KW-0489">Methyltransferase</keyword>
<dbReference type="Proteomes" id="UP000248798">
    <property type="component" value="Unassembled WGS sequence"/>
</dbReference>
<dbReference type="NCBIfam" id="NF004790">
    <property type="entry name" value="PRK06136.1"/>
    <property type="match status" value="1"/>
</dbReference>
<keyword evidence="7" id="KW-0627">Porphyrin biosynthesis</keyword>
<dbReference type="InterPro" id="IPR050161">
    <property type="entry name" value="Siro_Cobalamin_biosynth"/>
</dbReference>
<keyword evidence="6" id="KW-0949">S-adenosyl-L-methionine</keyword>
<feature type="domain" description="Tetrapyrrole methylase" evidence="11">
    <location>
        <begin position="7"/>
        <end position="219"/>
    </location>
</feature>
<dbReference type="Pfam" id="PF02602">
    <property type="entry name" value="HEM4"/>
    <property type="match status" value="1"/>
</dbReference>
<dbReference type="InterPro" id="IPR003754">
    <property type="entry name" value="4pyrrol_synth_uPrphyn_synth"/>
</dbReference>
<dbReference type="UniPathway" id="UPA00262">
    <property type="reaction ID" value="UER00211"/>
</dbReference>
<dbReference type="Gene3D" id="3.40.50.10090">
    <property type="match status" value="2"/>
</dbReference>
<dbReference type="PANTHER" id="PTHR45790">
    <property type="entry name" value="SIROHEME SYNTHASE-RELATED"/>
    <property type="match status" value="1"/>
</dbReference>
<dbReference type="Gene3D" id="3.40.1010.10">
    <property type="entry name" value="Cobalt-precorrin-4 Transmethylase, Domain 1"/>
    <property type="match status" value="1"/>
</dbReference>
<evidence type="ECO:0000256" key="1">
    <source>
        <dbReference type="ARBA" id="ARBA00005879"/>
    </source>
</evidence>
<dbReference type="FunFam" id="3.30.950.10:FF:000001">
    <property type="entry name" value="Siroheme synthase"/>
    <property type="match status" value="1"/>
</dbReference>
<comment type="pathway">
    <text evidence="9">Cofactor biosynthesis; adenosylcobalamin biosynthesis; precorrin-2 from uroporphyrinogen III: step 1/1.</text>
</comment>
<dbReference type="Pfam" id="PF00590">
    <property type="entry name" value="TP_methylase"/>
    <property type="match status" value="1"/>
</dbReference>
<comment type="similarity">
    <text evidence="1 10">Belongs to the precorrin methyltransferase family.</text>
</comment>
<dbReference type="CDD" id="cd11642">
    <property type="entry name" value="SUMT"/>
    <property type="match status" value="1"/>
</dbReference>
<dbReference type="PROSITE" id="PS00840">
    <property type="entry name" value="SUMT_2"/>
    <property type="match status" value="1"/>
</dbReference>
<dbReference type="FunFam" id="3.40.50.10090:FF:000001">
    <property type="entry name" value="Bifunctional uroporphyrinogen-III C-methyltransferase/uroporphyrinogen-III synthase"/>
    <property type="match status" value="1"/>
</dbReference>
<evidence type="ECO:0000313" key="15">
    <source>
        <dbReference type="Proteomes" id="UP000248798"/>
    </source>
</evidence>
<evidence type="ECO:0000256" key="7">
    <source>
        <dbReference type="ARBA" id="ARBA00023244"/>
    </source>
</evidence>
<evidence type="ECO:0000313" key="14">
    <source>
        <dbReference type="EMBL" id="RAM01796.1"/>
    </source>
</evidence>
<gene>
    <name evidence="14" type="primary">cobA</name>
    <name evidence="14" type="ORF">DO021_11870</name>
    <name evidence="13" type="ORF">EYB58_09270</name>
</gene>
<dbReference type="InterPro" id="IPR000878">
    <property type="entry name" value="4pyrrol_Mease"/>
</dbReference>
<evidence type="ECO:0000256" key="8">
    <source>
        <dbReference type="ARBA" id="ARBA00025705"/>
    </source>
</evidence>
<dbReference type="RefSeq" id="WP_111956917.1">
    <property type="nucleotide sequence ID" value="NZ_CP036313.1"/>
</dbReference>
<dbReference type="SUPFAM" id="SSF69618">
    <property type="entry name" value="HemD-like"/>
    <property type="match status" value="1"/>
</dbReference>
<dbReference type="GO" id="GO:0032259">
    <property type="term" value="P:methylation"/>
    <property type="evidence" value="ECO:0007669"/>
    <property type="project" value="UniProtKB-KW"/>
</dbReference>
<dbReference type="GO" id="GO:0009236">
    <property type="term" value="P:cobalamin biosynthetic process"/>
    <property type="evidence" value="ECO:0007669"/>
    <property type="project" value="UniProtKB-KW"/>
</dbReference>
<dbReference type="Proteomes" id="UP000293902">
    <property type="component" value="Chromosome"/>
</dbReference>
<accession>A0A328FC46</accession>
<dbReference type="OrthoDB" id="9815856at2"/>
<dbReference type="InterPro" id="IPR035996">
    <property type="entry name" value="4pyrrol_Methylase_sf"/>
</dbReference>
<dbReference type="InterPro" id="IPR036108">
    <property type="entry name" value="4pyrrol_syn_uPrphyn_synt_sf"/>
</dbReference>
<keyword evidence="3" id="KW-0169">Cobalamin biosynthesis</keyword>
<dbReference type="InterPro" id="IPR003043">
    <property type="entry name" value="Uropor_MeTrfase_CS"/>
</dbReference>
<keyword evidence="5 10" id="KW-0808">Transferase</keyword>
<name>A0A328FC46_9BACT</name>